<accession>A0A2Z5G282</accession>
<feature type="region of interest" description="Disordered" evidence="1">
    <location>
        <begin position="1"/>
        <end position="20"/>
    </location>
</feature>
<name>A0A2Z5G282_9BACT</name>
<dbReference type="EMBL" id="CP030840">
    <property type="protein sequence ID" value="AXC13293.1"/>
    <property type="molecule type" value="Genomic_DNA"/>
</dbReference>
<sequence>MRKAASCEAASNHKEDDTNGLIGFLPKLTSEVLQALLTD</sequence>
<evidence type="ECO:0000313" key="3">
    <source>
        <dbReference type="Proteomes" id="UP000253606"/>
    </source>
</evidence>
<reference evidence="2 3" key="1">
    <citation type="journal article" date="2018" name="Front. Microbiol.">
        <title>Hydrolytic Capabilities as a Key to Environmental Success: Chitinolytic and Cellulolytic Acidobacteria From Acidic Sub-arctic Soils and Boreal Peatlands.</title>
        <authorList>
            <person name="Belova S.E."/>
            <person name="Ravin N.V."/>
            <person name="Pankratov T.A."/>
            <person name="Rakitin A.L."/>
            <person name="Ivanova A.A."/>
            <person name="Beletsky A.V."/>
            <person name="Mardanov A.V."/>
            <person name="Sinninghe Damste J.S."/>
            <person name="Dedysh S.N."/>
        </authorList>
    </citation>
    <scope>NUCLEOTIDE SEQUENCE [LARGE SCALE GENOMIC DNA]</scope>
    <source>
        <strain evidence="2 3">SBC82</strain>
    </source>
</reference>
<gene>
    <name evidence="2" type="ORF">ACPOL_4014</name>
</gene>
<organism evidence="2 3">
    <name type="scientific">Acidisarcina polymorpha</name>
    <dbReference type="NCBI Taxonomy" id="2211140"/>
    <lineage>
        <taxon>Bacteria</taxon>
        <taxon>Pseudomonadati</taxon>
        <taxon>Acidobacteriota</taxon>
        <taxon>Terriglobia</taxon>
        <taxon>Terriglobales</taxon>
        <taxon>Acidobacteriaceae</taxon>
        <taxon>Acidisarcina</taxon>
    </lineage>
</organism>
<dbReference type="KEGG" id="abas:ACPOL_4014"/>
<dbReference type="Proteomes" id="UP000253606">
    <property type="component" value="Chromosome"/>
</dbReference>
<dbReference type="AlphaFoldDB" id="A0A2Z5G282"/>
<evidence type="ECO:0000256" key="1">
    <source>
        <dbReference type="SAM" id="MobiDB-lite"/>
    </source>
</evidence>
<evidence type="ECO:0000313" key="2">
    <source>
        <dbReference type="EMBL" id="AXC13293.1"/>
    </source>
</evidence>
<protein>
    <submittedName>
        <fullName evidence="2">Uncharacterized protein</fullName>
    </submittedName>
</protein>
<proteinExistence type="predicted"/>
<keyword evidence="3" id="KW-1185">Reference proteome</keyword>